<keyword evidence="2" id="KW-0472">Membrane</keyword>
<dbReference type="AlphaFoldDB" id="W6QG61"/>
<dbReference type="OMA" id="SPWCSLT"/>
<dbReference type="PANTHER" id="PTHR48081">
    <property type="entry name" value="AB HYDROLASE SUPERFAMILY PROTEIN C4A8.06C"/>
    <property type="match status" value="1"/>
</dbReference>
<dbReference type="STRING" id="1365484.W6QG61"/>
<protein>
    <submittedName>
        <fullName evidence="4">Alpha/beta hydrolase fold-3</fullName>
    </submittedName>
</protein>
<sequence>MSSNEDGPGPQLGFWEKADIPFMYLSLCGSLVYAAIAGVFRGKASPRRYDHYVVSAVVRKLLTRRSDRQMQYLSPSTSAAYEGVMKKHGLKPETVVLPHNTEGHWIGNKDAKNVIIYYHGGGFAVPAMAAYFEFWLDMLKDLDKTGDNLAVFFPRYSLTPESTYPTQMRQAVEALRYIINETGRSPSNVIIGGDSAGGNLAAATLLHLSHPHAEIKPLELSVPLAGVFAFSPWIHFSTDWPSIEENKWKDILPREALERWTISYRAGLPEDNWNQPFDAPPGWWESAKTERILILVGEDELLLSPIREFAKKVKAEFKDITFVIGQDESHDAPFFTMMKEETPTHSALREWLASRL</sequence>
<dbReference type="SUPFAM" id="SSF53474">
    <property type="entry name" value="alpha/beta-Hydrolases"/>
    <property type="match status" value="1"/>
</dbReference>
<dbReference type="PANTHER" id="PTHR48081:SF31">
    <property type="entry name" value="STERYL ACETYL HYDROLASE MUG81-RELATED"/>
    <property type="match status" value="1"/>
</dbReference>
<keyword evidence="2" id="KW-1133">Transmembrane helix</keyword>
<dbReference type="InterPro" id="IPR029058">
    <property type="entry name" value="AB_hydrolase_fold"/>
</dbReference>
<dbReference type="EMBL" id="HG792015">
    <property type="protein sequence ID" value="CDM28637.1"/>
    <property type="molecule type" value="Genomic_DNA"/>
</dbReference>
<reference evidence="4" key="1">
    <citation type="journal article" date="2014" name="Nat. Commun.">
        <title>Multiple recent horizontal transfers of a large genomic region in cheese making fungi.</title>
        <authorList>
            <person name="Cheeseman K."/>
            <person name="Ropars J."/>
            <person name="Renault P."/>
            <person name="Dupont J."/>
            <person name="Gouzy J."/>
            <person name="Branca A."/>
            <person name="Abraham A.L."/>
            <person name="Ceppi M."/>
            <person name="Conseiller E."/>
            <person name="Debuchy R."/>
            <person name="Malagnac F."/>
            <person name="Goarin A."/>
            <person name="Silar P."/>
            <person name="Lacoste S."/>
            <person name="Sallet E."/>
            <person name="Bensimon A."/>
            <person name="Giraud T."/>
            <person name="Brygoo Y."/>
        </authorList>
    </citation>
    <scope>NUCLEOTIDE SEQUENCE [LARGE SCALE GENOMIC DNA]</scope>
    <source>
        <strain evidence="4">FM164</strain>
    </source>
</reference>
<keyword evidence="2" id="KW-0812">Transmembrane</keyword>
<dbReference type="GO" id="GO:0017000">
    <property type="term" value="P:antibiotic biosynthetic process"/>
    <property type="evidence" value="ECO:0007669"/>
    <property type="project" value="UniProtKB-ARBA"/>
</dbReference>
<dbReference type="GO" id="GO:0016787">
    <property type="term" value="F:hydrolase activity"/>
    <property type="evidence" value="ECO:0007669"/>
    <property type="project" value="UniProtKB-KW"/>
</dbReference>
<evidence type="ECO:0000256" key="2">
    <source>
        <dbReference type="SAM" id="Phobius"/>
    </source>
</evidence>
<dbReference type="OrthoDB" id="2152029at2759"/>
<keyword evidence="5" id="KW-1185">Reference proteome</keyword>
<proteinExistence type="predicted"/>
<dbReference type="Proteomes" id="UP000030686">
    <property type="component" value="Unassembled WGS sequence"/>
</dbReference>
<accession>W6QG61</accession>
<evidence type="ECO:0000313" key="5">
    <source>
        <dbReference type="Proteomes" id="UP000030686"/>
    </source>
</evidence>
<evidence type="ECO:0000313" key="4">
    <source>
        <dbReference type="EMBL" id="CDM28637.1"/>
    </source>
</evidence>
<keyword evidence="1 4" id="KW-0378">Hydrolase</keyword>
<dbReference type="Pfam" id="PF07859">
    <property type="entry name" value="Abhydrolase_3"/>
    <property type="match status" value="1"/>
</dbReference>
<feature type="transmembrane region" description="Helical" evidence="2">
    <location>
        <begin position="20"/>
        <end position="40"/>
    </location>
</feature>
<evidence type="ECO:0000256" key="1">
    <source>
        <dbReference type="ARBA" id="ARBA00022801"/>
    </source>
</evidence>
<gene>
    <name evidence="4" type="ORF">PROQFM164_S01g002448</name>
</gene>
<dbReference type="GO" id="GO:0072330">
    <property type="term" value="P:monocarboxylic acid biosynthetic process"/>
    <property type="evidence" value="ECO:0007669"/>
    <property type="project" value="UniProtKB-ARBA"/>
</dbReference>
<name>W6QG61_PENRF</name>
<dbReference type="InterPro" id="IPR050300">
    <property type="entry name" value="GDXG_lipolytic_enzyme"/>
</dbReference>
<organism evidence="4 5">
    <name type="scientific">Penicillium roqueforti (strain FM164)</name>
    <dbReference type="NCBI Taxonomy" id="1365484"/>
    <lineage>
        <taxon>Eukaryota</taxon>
        <taxon>Fungi</taxon>
        <taxon>Dikarya</taxon>
        <taxon>Ascomycota</taxon>
        <taxon>Pezizomycotina</taxon>
        <taxon>Eurotiomycetes</taxon>
        <taxon>Eurotiomycetidae</taxon>
        <taxon>Eurotiales</taxon>
        <taxon>Aspergillaceae</taxon>
        <taxon>Penicillium</taxon>
    </lineage>
</organism>
<dbReference type="InterPro" id="IPR013094">
    <property type="entry name" value="AB_hydrolase_3"/>
</dbReference>
<evidence type="ECO:0000259" key="3">
    <source>
        <dbReference type="Pfam" id="PF07859"/>
    </source>
</evidence>
<dbReference type="Gene3D" id="3.40.50.1820">
    <property type="entry name" value="alpha/beta hydrolase"/>
    <property type="match status" value="1"/>
</dbReference>
<feature type="domain" description="Alpha/beta hydrolase fold-3" evidence="3">
    <location>
        <begin position="115"/>
        <end position="331"/>
    </location>
</feature>